<name>A0A0U3MTX4_9BURK</name>
<protein>
    <submittedName>
        <fullName evidence="1">Uncharacterized protein</fullName>
    </submittedName>
</protein>
<dbReference type="KEGG" id="rdp:RD2015_1975"/>
<evidence type="ECO:0000313" key="1">
    <source>
        <dbReference type="EMBL" id="ALV06451.1"/>
    </source>
</evidence>
<dbReference type="RefSeq" id="WP_058934734.1">
    <property type="nucleotide sequence ID" value="NZ_CP013729.1"/>
</dbReference>
<dbReference type="OrthoDB" id="9155972at2"/>
<dbReference type="EMBL" id="CP013729">
    <property type="protein sequence ID" value="ALV06451.1"/>
    <property type="molecule type" value="Genomic_DNA"/>
</dbReference>
<keyword evidence="2" id="KW-1185">Reference proteome</keyword>
<dbReference type="STRING" id="76731.RD2015_1975"/>
<sequence length="67" mass="7807">MAIRLIVSEYNILWAALKHYRQHLEHVAATTADEDQQLNADEDLMKMDYMAQSIQACAKEDWGLELR</sequence>
<gene>
    <name evidence="1" type="ORF">RD2015_1975</name>
</gene>
<accession>A0A0U3MTX4</accession>
<organism evidence="1 2">
    <name type="scientific">Roseateles depolymerans</name>
    <dbReference type="NCBI Taxonomy" id="76731"/>
    <lineage>
        <taxon>Bacteria</taxon>
        <taxon>Pseudomonadati</taxon>
        <taxon>Pseudomonadota</taxon>
        <taxon>Betaproteobacteria</taxon>
        <taxon>Burkholderiales</taxon>
        <taxon>Sphaerotilaceae</taxon>
        <taxon>Roseateles</taxon>
    </lineage>
</organism>
<reference evidence="1 2" key="1">
    <citation type="submission" date="2015-12" db="EMBL/GenBank/DDBJ databases">
        <title>Complete genome of Roseateles depolymerans KCTC 42856.</title>
        <authorList>
            <person name="Kim K.M."/>
        </authorList>
    </citation>
    <scope>NUCLEOTIDE SEQUENCE [LARGE SCALE GENOMIC DNA]</scope>
    <source>
        <strain evidence="1 2">KCTC 42856</strain>
    </source>
</reference>
<proteinExistence type="predicted"/>
<dbReference type="AlphaFoldDB" id="A0A0U3MTX4"/>
<dbReference type="Proteomes" id="UP000060699">
    <property type="component" value="Chromosome"/>
</dbReference>
<evidence type="ECO:0000313" key="2">
    <source>
        <dbReference type="Proteomes" id="UP000060699"/>
    </source>
</evidence>